<gene>
    <name evidence="3" type="ORF">FB567DRAFT_591947</name>
</gene>
<keyword evidence="4" id="KW-1185">Reference proteome</keyword>
<dbReference type="PROSITE" id="PS51212">
    <property type="entry name" value="WSC"/>
    <property type="match status" value="1"/>
</dbReference>
<evidence type="ECO:0000313" key="4">
    <source>
        <dbReference type="Proteomes" id="UP000813461"/>
    </source>
</evidence>
<protein>
    <recommendedName>
        <fullName evidence="2">WSC domain-containing protein</fullName>
    </recommendedName>
</protein>
<dbReference type="InterPro" id="IPR043375">
    <property type="entry name" value="FSCB"/>
</dbReference>
<organism evidence="3 4">
    <name type="scientific">Paraphoma chrysanthemicola</name>
    <dbReference type="NCBI Taxonomy" id="798071"/>
    <lineage>
        <taxon>Eukaryota</taxon>
        <taxon>Fungi</taxon>
        <taxon>Dikarya</taxon>
        <taxon>Ascomycota</taxon>
        <taxon>Pezizomycotina</taxon>
        <taxon>Dothideomycetes</taxon>
        <taxon>Pleosporomycetidae</taxon>
        <taxon>Pleosporales</taxon>
        <taxon>Pleosporineae</taxon>
        <taxon>Phaeosphaeriaceae</taxon>
        <taxon>Paraphoma</taxon>
    </lineage>
</organism>
<dbReference type="EMBL" id="JAGMVJ010000008">
    <property type="protein sequence ID" value="KAH7088565.1"/>
    <property type="molecule type" value="Genomic_DNA"/>
</dbReference>
<sequence length="474" mass="49906">MLTKHLRPSTSPHSQVQSLLAAAFWLHPSQVHAAVRRWQPSQLVGSSTTIVSADLVTVINRQVQATCATTTTISELPVTVINSVTETLGSPLIAPTVFPNNLITDFDPDTSTVVGCFPQLGGPDDTTRVLDGPYSFNQDQMTDQECKAFCTTTATGAPYVYFGIARGRDCYCGNTLLATTASDPLQCTWPNSGNGAQAGGSDTYQNIWQNVILLPSPSPSASISVAASSSQVESSQVESTPVESSSMEPPPVEPTPVESSSIEPPPVEPTPVESSSIEPPPVEPTPMESSSIEPPPIEPSSVEPTPVEPSSVEPTPIEPSSIEPPPVEPSSIEPTPVEPSSVEPPPIEPSSVEPTPATSPTPLITNFDPLADYLGCFPAFDSANTAFFTGPSITSDAIDHKSCLDYCNGAFGGPYKFFGIQGGNTCRCTNSYSYNTVFNDASGCQTPTANNGTEAGGSDTRITAYLNKGYNPVR</sequence>
<evidence type="ECO:0000256" key="1">
    <source>
        <dbReference type="SAM" id="MobiDB-lite"/>
    </source>
</evidence>
<dbReference type="PANTHER" id="PTHR36135:SF1">
    <property type="entry name" value="FIBROUS SHEATH CABYR-BINDING PROTEIN"/>
    <property type="match status" value="1"/>
</dbReference>
<accession>A0A8K0RAN6</accession>
<dbReference type="GO" id="GO:0005509">
    <property type="term" value="F:calcium ion binding"/>
    <property type="evidence" value="ECO:0007669"/>
    <property type="project" value="InterPro"/>
</dbReference>
<dbReference type="InterPro" id="IPR002889">
    <property type="entry name" value="WSC_carb-bd"/>
</dbReference>
<dbReference type="OrthoDB" id="2019572at2759"/>
<dbReference type="Proteomes" id="UP000813461">
    <property type="component" value="Unassembled WGS sequence"/>
</dbReference>
<name>A0A8K0RAN6_9PLEO</name>
<comment type="caution">
    <text evidence="3">The sequence shown here is derived from an EMBL/GenBank/DDBJ whole genome shotgun (WGS) entry which is preliminary data.</text>
</comment>
<dbReference type="AlphaFoldDB" id="A0A8K0RAN6"/>
<reference evidence="3" key="1">
    <citation type="journal article" date="2021" name="Nat. Commun.">
        <title>Genetic determinants of endophytism in the Arabidopsis root mycobiome.</title>
        <authorList>
            <person name="Mesny F."/>
            <person name="Miyauchi S."/>
            <person name="Thiergart T."/>
            <person name="Pickel B."/>
            <person name="Atanasova L."/>
            <person name="Karlsson M."/>
            <person name="Huettel B."/>
            <person name="Barry K.W."/>
            <person name="Haridas S."/>
            <person name="Chen C."/>
            <person name="Bauer D."/>
            <person name="Andreopoulos W."/>
            <person name="Pangilinan J."/>
            <person name="LaButti K."/>
            <person name="Riley R."/>
            <person name="Lipzen A."/>
            <person name="Clum A."/>
            <person name="Drula E."/>
            <person name="Henrissat B."/>
            <person name="Kohler A."/>
            <person name="Grigoriev I.V."/>
            <person name="Martin F.M."/>
            <person name="Hacquard S."/>
        </authorList>
    </citation>
    <scope>NUCLEOTIDE SEQUENCE</scope>
    <source>
        <strain evidence="3">MPI-SDFR-AT-0120</strain>
    </source>
</reference>
<feature type="compositionally biased region" description="Low complexity" evidence="1">
    <location>
        <begin position="219"/>
        <end position="247"/>
    </location>
</feature>
<proteinExistence type="predicted"/>
<evidence type="ECO:0000313" key="3">
    <source>
        <dbReference type="EMBL" id="KAH7088565.1"/>
    </source>
</evidence>
<dbReference type="GO" id="GO:0033234">
    <property type="term" value="P:negative regulation of protein sumoylation"/>
    <property type="evidence" value="ECO:0007669"/>
    <property type="project" value="InterPro"/>
</dbReference>
<dbReference type="SMART" id="SM00321">
    <property type="entry name" value="WSC"/>
    <property type="match status" value="1"/>
</dbReference>
<feature type="compositionally biased region" description="Low complexity" evidence="1">
    <location>
        <begin position="329"/>
        <end position="341"/>
    </location>
</feature>
<dbReference type="PANTHER" id="PTHR36135">
    <property type="entry name" value="FIBROUS SHEATH CABYR-BINDING PROTEIN"/>
    <property type="match status" value="1"/>
</dbReference>
<dbReference type="Pfam" id="PF01822">
    <property type="entry name" value="WSC"/>
    <property type="match status" value="2"/>
</dbReference>
<feature type="domain" description="WSC" evidence="2">
    <location>
        <begin position="110"/>
        <end position="211"/>
    </location>
</feature>
<evidence type="ECO:0000259" key="2">
    <source>
        <dbReference type="PROSITE" id="PS51212"/>
    </source>
</evidence>
<feature type="compositionally biased region" description="Low complexity" evidence="1">
    <location>
        <begin position="299"/>
        <end position="321"/>
    </location>
</feature>
<feature type="region of interest" description="Disordered" evidence="1">
    <location>
        <begin position="219"/>
        <end position="363"/>
    </location>
</feature>